<dbReference type="GO" id="GO:0006508">
    <property type="term" value="P:proteolysis"/>
    <property type="evidence" value="ECO:0007669"/>
    <property type="project" value="UniProtKB-KW"/>
</dbReference>
<keyword evidence="1" id="KW-0645">Protease</keyword>
<dbReference type="AlphaFoldDB" id="A0A645FWH0"/>
<dbReference type="InterPro" id="IPR002510">
    <property type="entry name" value="Metalloprtase-TldD/E_N"/>
</dbReference>
<feature type="domain" description="Metalloprotease TldD/E N-terminal" evidence="4">
    <location>
        <begin position="40"/>
        <end position="104"/>
    </location>
</feature>
<dbReference type="GO" id="GO:0005829">
    <property type="term" value="C:cytosol"/>
    <property type="evidence" value="ECO:0007669"/>
    <property type="project" value="TreeGrafter"/>
</dbReference>
<dbReference type="InterPro" id="IPR035068">
    <property type="entry name" value="TldD/PmbA_N"/>
</dbReference>
<dbReference type="Pfam" id="PF01523">
    <property type="entry name" value="PmbA_TldD_1st"/>
    <property type="match status" value="1"/>
</dbReference>
<protein>
    <recommendedName>
        <fullName evidence="4">Metalloprotease TldD/E N-terminal domain-containing protein</fullName>
    </recommendedName>
</protein>
<evidence type="ECO:0000256" key="2">
    <source>
        <dbReference type="ARBA" id="ARBA00022801"/>
    </source>
</evidence>
<dbReference type="SUPFAM" id="SSF111283">
    <property type="entry name" value="Putative modulator of DNA gyrase, PmbA/TldD"/>
    <property type="match status" value="1"/>
</dbReference>
<dbReference type="EMBL" id="VSSQ01065489">
    <property type="protein sequence ID" value="MPN18206.1"/>
    <property type="molecule type" value="Genomic_DNA"/>
</dbReference>
<name>A0A645FWH0_9ZZZZ</name>
<dbReference type="Gene3D" id="3.30.2290.10">
    <property type="entry name" value="PmbA/TldD superfamily"/>
    <property type="match status" value="1"/>
</dbReference>
<gene>
    <name evidence="5" type="ORF">SDC9_165565</name>
</gene>
<reference evidence="5" key="1">
    <citation type="submission" date="2019-08" db="EMBL/GenBank/DDBJ databases">
        <authorList>
            <person name="Kucharzyk K."/>
            <person name="Murdoch R.W."/>
            <person name="Higgins S."/>
            <person name="Loffler F."/>
        </authorList>
    </citation>
    <scope>NUCLEOTIDE SEQUENCE</scope>
</reference>
<evidence type="ECO:0000256" key="1">
    <source>
        <dbReference type="ARBA" id="ARBA00022670"/>
    </source>
</evidence>
<sequence length="140" mass="14889">MTQPSALAQAESLLLTPFSLTEGDLSRTFGQILKNQVDYADLYFQYSRSEAWSLDEGIVKSGSFNIDQGVGVRALSGEKTAFAYSDDISAAALGDAASAVRAIAAAVRTGSVHFSTTSLSPFAWSRISRAVFSQYCKSAA</sequence>
<accession>A0A645FWH0</accession>
<organism evidence="5">
    <name type="scientific">bioreactor metagenome</name>
    <dbReference type="NCBI Taxonomy" id="1076179"/>
    <lineage>
        <taxon>unclassified sequences</taxon>
        <taxon>metagenomes</taxon>
        <taxon>ecological metagenomes</taxon>
    </lineage>
</organism>
<dbReference type="InterPro" id="IPR051463">
    <property type="entry name" value="Peptidase_U62_metallo"/>
</dbReference>
<dbReference type="PANTHER" id="PTHR30624">
    <property type="entry name" value="UNCHARACTERIZED PROTEIN TLDD AND PMBA"/>
    <property type="match status" value="1"/>
</dbReference>
<keyword evidence="2" id="KW-0378">Hydrolase</keyword>
<dbReference type="PANTHER" id="PTHR30624:SF4">
    <property type="entry name" value="METALLOPROTEASE TLDD"/>
    <property type="match status" value="1"/>
</dbReference>
<comment type="caution">
    <text evidence="5">The sequence shown here is derived from an EMBL/GenBank/DDBJ whole genome shotgun (WGS) entry which is preliminary data.</text>
</comment>
<proteinExistence type="predicted"/>
<keyword evidence="3" id="KW-0482">Metalloprotease</keyword>
<dbReference type="InterPro" id="IPR036059">
    <property type="entry name" value="TldD/PmbA_sf"/>
</dbReference>
<evidence type="ECO:0000259" key="4">
    <source>
        <dbReference type="Pfam" id="PF01523"/>
    </source>
</evidence>
<evidence type="ECO:0000256" key="3">
    <source>
        <dbReference type="ARBA" id="ARBA00023049"/>
    </source>
</evidence>
<evidence type="ECO:0000313" key="5">
    <source>
        <dbReference type="EMBL" id="MPN18206.1"/>
    </source>
</evidence>
<dbReference type="GO" id="GO:0008237">
    <property type="term" value="F:metallopeptidase activity"/>
    <property type="evidence" value="ECO:0007669"/>
    <property type="project" value="UniProtKB-KW"/>
</dbReference>